<evidence type="ECO:0000313" key="11">
    <source>
        <dbReference type="Proteomes" id="UP001597260"/>
    </source>
</evidence>
<feature type="region of interest" description="Disordered" evidence="6">
    <location>
        <begin position="478"/>
        <end position="497"/>
    </location>
</feature>
<dbReference type="Proteomes" id="UP001597260">
    <property type="component" value="Unassembled WGS sequence"/>
</dbReference>
<feature type="chain" id="PRO_5047147940" evidence="8">
    <location>
        <begin position="28"/>
        <end position="497"/>
    </location>
</feature>
<dbReference type="Gene3D" id="3.40.50.200">
    <property type="entry name" value="Peptidase S8/S53 domain"/>
    <property type="match status" value="1"/>
</dbReference>
<dbReference type="PRINTS" id="PR00723">
    <property type="entry name" value="SUBTILISIN"/>
</dbReference>
<keyword evidence="2" id="KW-0645">Protease</keyword>
<reference evidence="11" key="1">
    <citation type="journal article" date="2019" name="Int. J. Syst. Evol. Microbiol.">
        <title>The Global Catalogue of Microorganisms (GCM) 10K type strain sequencing project: providing services to taxonomists for standard genome sequencing and annotation.</title>
        <authorList>
            <consortium name="The Broad Institute Genomics Platform"/>
            <consortium name="The Broad Institute Genome Sequencing Center for Infectious Disease"/>
            <person name="Wu L."/>
            <person name="Ma J."/>
        </authorList>
    </citation>
    <scope>NUCLEOTIDE SEQUENCE [LARGE SCALE GENOMIC DNA]</scope>
    <source>
        <strain evidence="11">JCM 31037</strain>
    </source>
</reference>
<keyword evidence="7" id="KW-0812">Transmembrane</keyword>
<protein>
    <submittedName>
        <fullName evidence="10">S8 family serine peptidase</fullName>
    </submittedName>
</protein>
<accession>A0ABW3YJB7</accession>
<evidence type="ECO:0000256" key="3">
    <source>
        <dbReference type="ARBA" id="ARBA00022801"/>
    </source>
</evidence>
<evidence type="ECO:0000313" key="10">
    <source>
        <dbReference type="EMBL" id="MFD1323570.1"/>
    </source>
</evidence>
<evidence type="ECO:0000256" key="5">
    <source>
        <dbReference type="PROSITE-ProRule" id="PRU01240"/>
    </source>
</evidence>
<dbReference type="SUPFAM" id="SSF52743">
    <property type="entry name" value="Subtilisin-like"/>
    <property type="match status" value="1"/>
</dbReference>
<evidence type="ECO:0000256" key="2">
    <source>
        <dbReference type="ARBA" id="ARBA00022670"/>
    </source>
</evidence>
<feature type="domain" description="Peptidase S8/S53" evidence="9">
    <location>
        <begin position="165"/>
        <end position="414"/>
    </location>
</feature>
<comment type="similarity">
    <text evidence="1 5">Belongs to the peptidase S8 family.</text>
</comment>
<dbReference type="InterPro" id="IPR036852">
    <property type="entry name" value="Peptidase_S8/S53_dom_sf"/>
</dbReference>
<comment type="caution">
    <text evidence="5">Lacks conserved residue(s) required for the propagation of feature annotation.</text>
</comment>
<name>A0ABW3YJB7_9ACTN</name>
<evidence type="ECO:0000256" key="8">
    <source>
        <dbReference type="SAM" id="SignalP"/>
    </source>
</evidence>
<keyword evidence="7" id="KW-1133">Transmembrane helix</keyword>
<keyword evidence="4" id="KW-0720">Serine protease</keyword>
<evidence type="ECO:0000256" key="6">
    <source>
        <dbReference type="SAM" id="MobiDB-lite"/>
    </source>
</evidence>
<dbReference type="InterPro" id="IPR050131">
    <property type="entry name" value="Peptidase_S8_subtilisin-like"/>
</dbReference>
<evidence type="ECO:0000259" key="9">
    <source>
        <dbReference type="Pfam" id="PF00082"/>
    </source>
</evidence>
<keyword evidence="3" id="KW-0378">Hydrolase</keyword>
<dbReference type="PANTHER" id="PTHR43806:SF11">
    <property type="entry name" value="CEREVISIN-RELATED"/>
    <property type="match status" value="1"/>
</dbReference>
<dbReference type="InterPro" id="IPR015500">
    <property type="entry name" value="Peptidase_S8_subtilisin-rel"/>
</dbReference>
<dbReference type="InterPro" id="IPR000209">
    <property type="entry name" value="Peptidase_S8/S53_dom"/>
</dbReference>
<dbReference type="PROSITE" id="PS51892">
    <property type="entry name" value="SUBTILASE"/>
    <property type="match status" value="1"/>
</dbReference>
<feature type="signal peptide" evidence="8">
    <location>
        <begin position="1"/>
        <end position="27"/>
    </location>
</feature>
<proteinExistence type="inferred from homology"/>
<feature type="transmembrane region" description="Helical" evidence="7">
    <location>
        <begin position="445"/>
        <end position="468"/>
    </location>
</feature>
<dbReference type="Pfam" id="PF00082">
    <property type="entry name" value="Peptidase_S8"/>
    <property type="match status" value="1"/>
</dbReference>
<evidence type="ECO:0000256" key="4">
    <source>
        <dbReference type="ARBA" id="ARBA00022825"/>
    </source>
</evidence>
<sequence length="497" mass="50484">MLLARRVLPAVLALAIVFGFAVPPAQANLDNVKYSIVAANAQGQPETLEEIAERVLGDRKRAADIYKLNVGRQQPGGGALAAGGAPRVGWVLVLPWDAVGPGVVYGELPATAGSSPSVSASAVPDPSRPPAAVPRCTVSQAADGDPQPWAQLRLQADRAWPYAKGAGVLVAVVDTGADARLSALRGHLTVGADTTTGTGRGDVDCNGSGTAMAGLIVGRSERDASVAGMAPDATVMPIRVVAGDGASQPNNQAAAIRLAVSGGARVIAFGSYVDVNAPEVVSAIGEATARDVVVVVPATTSGTAPATGAATSSGPVAPQVLRVGGIGEDGKLTGGYLRGGVDVLAPAVRVLSVGINGAAFSGTGIQYAVALVAGEVALVRSRYPHLAAAGVVHRVKLTAQPASTTLPDPTTGWGILDPYNAVTRNIPAEQQENVPETGQGVSVTWIALLVLFLSFAVAVVAMVTPRLLRVVRHRRRRTTPDGAAPMTDEPQPLGDRP</sequence>
<keyword evidence="7" id="KW-0472">Membrane</keyword>
<keyword evidence="8" id="KW-0732">Signal</keyword>
<dbReference type="PANTHER" id="PTHR43806">
    <property type="entry name" value="PEPTIDASE S8"/>
    <property type="match status" value="1"/>
</dbReference>
<gene>
    <name evidence="10" type="ORF">ACFQ4H_21015</name>
</gene>
<dbReference type="RefSeq" id="WP_377572852.1">
    <property type="nucleotide sequence ID" value="NZ_JBHTMP010000034.1"/>
</dbReference>
<evidence type="ECO:0000256" key="7">
    <source>
        <dbReference type="SAM" id="Phobius"/>
    </source>
</evidence>
<evidence type="ECO:0000256" key="1">
    <source>
        <dbReference type="ARBA" id="ARBA00011073"/>
    </source>
</evidence>
<dbReference type="EMBL" id="JBHTMP010000034">
    <property type="protein sequence ID" value="MFD1323570.1"/>
    <property type="molecule type" value="Genomic_DNA"/>
</dbReference>
<organism evidence="10 11">
    <name type="scientific">Micromonospora sonneratiae</name>
    <dbReference type="NCBI Taxonomy" id="1184706"/>
    <lineage>
        <taxon>Bacteria</taxon>
        <taxon>Bacillati</taxon>
        <taxon>Actinomycetota</taxon>
        <taxon>Actinomycetes</taxon>
        <taxon>Micromonosporales</taxon>
        <taxon>Micromonosporaceae</taxon>
        <taxon>Micromonospora</taxon>
    </lineage>
</organism>
<keyword evidence="11" id="KW-1185">Reference proteome</keyword>
<comment type="caution">
    <text evidence="10">The sequence shown here is derived from an EMBL/GenBank/DDBJ whole genome shotgun (WGS) entry which is preliminary data.</text>
</comment>